<accession>A0ABT0Z231</accession>
<sequence length="234" mass="27292">MVAHLYFISFPGDSGPIYQETIAGRLPVEPFNTYSNLFFLLIIIYFSLKVYSDYKNHRFLAWSLPVLFIGFIGGTIYHATRSHDVWMYMDWLPIVVLCLAVSVYYTIKLKATRRKRLILILVVLFLVFGIRMIPWAQSLKTSIGYIGTAVGLLLPILTYFYTTKLYHWGYILLAFLSFGVALSFRVMDRFIYVMPMGTHWLWHCFGALSVFFLIQYIYHDKLPSENKPETAKTE</sequence>
<dbReference type="Proteomes" id="UP001155077">
    <property type="component" value="Unassembled WGS sequence"/>
</dbReference>
<evidence type="ECO:0000313" key="3">
    <source>
        <dbReference type="Proteomes" id="UP001155077"/>
    </source>
</evidence>
<name>A0ABT0Z231_9FLAO</name>
<keyword evidence="1" id="KW-0472">Membrane</keyword>
<dbReference type="RefSeq" id="WP_252113186.1">
    <property type="nucleotide sequence ID" value="NZ_JAMSCK010000003.1"/>
</dbReference>
<evidence type="ECO:0008006" key="4">
    <source>
        <dbReference type="Google" id="ProtNLM"/>
    </source>
</evidence>
<organism evidence="2 3">
    <name type="scientific">Gramella jeungdoensis</name>
    <dbReference type="NCBI Taxonomy" id="708091"/>
    <lineage>
        <taxon>Bacteria</taxon>
        <taxon>Pseudomonadati</taxon>
        <taxon>Bacteroidota</taxon>
        <taxon>Flavobacteriia</taxon>
        <taxon>Flavobacteriales</taxon>
        <taxon>Flavobacteriaceae</taxon>
        <taxon>Christiangramia</taxon>
    </lineage>
</organism>
<feature type="transmembrane region" description="Helical" evidence="1">
    <location>
        <begin position="85"/>
        <end position="105"/>
    </location>
</feature>
<protein>
    <recommendedName>
        <fullName evidence="4">Ceramidase</fullName>
    </recommendedName>
</protein>
<keyword evidence="1" id="KW-0812">Transmembrane</keyword>
<gene>
    <name evidence="2" type="ORF">NE848_10350</name>
</gene>
<feature type="transmembrane region" description="Helical" evidence="1">
    <location>
        <begin position="199"/>
        <end position="218"/>
    </location>
</feature>
<feature type="transmembrane region" description="Helical" evidence="1">
    <location>
        <begin position="34"/>
        <end position="52"/>
    </location>
</feature>
<feature type="transmembrane region" description="Helical" evidence="1">
    <location>
        <begin position="59"/>
        <end position="79"/>
    </location>
</feature>
<feature type="transmembrane region" description="Helical" evidence="1">
    <location>
        <begin position="142"/>
        <end position="161"/>
    </location>
</feature>
<keyword evidence="3" id="KW-1185">Reference proteome</keyword>
<keyword evidence="1" id="KW-1133">Transmembrane helix</keyword>
<feature type="transmembrane region" description="Helical" evidence="1">
    <location>
        <begin position="117"/>
        <end position="136"/>
    </location>
</feature>
<evidence type="ECO:0000313" key="2">
    <source>
        <dbReference type="EMBL" id="MCM8569782.1"/>
    </source>
</evidence>
<evidence type="ECO:0000256" key="1">
    <source>
        <dbReference type="SAM" id="Phobius"/>
    </source>
</evidence>
<feature type="transmembrane region" description="Helical" evidence="1">
    <location>
        <begin position="168"/>
        <end position="187"/>
    </location>
</feature>
<dbReference type="EMBL" id="JAMSCK010000003">
    <property type="protein sequence ID" value="MCM8569782.1"/>
    <property type="molecule type" value="Genomic_DNA"/>
</dbReference>
<comment type="caution">
    <text evidence="2">The sequence shown here is derived from an EMBL/GenBank/DDBJ whole genome shotgun (WGS) entry which is preliminary data.</text>
</comment>
<proteinExistence type="predicted"/>
<reference evidence="2" key="1">
    <citation type="submission" date="2022-06" db="EMBL/GenBank/DDBJ databases">
        <title>Gramella sediminis sp. nov., isolated from deep-sea sediment of the Indian Ocean.</title>
        <authorList>
            <person name="Yang L."/>
        </authorList>
    </citation>
    <scope>NUCLEOTIDE SEQUENCE</scope>
    <source>
        <strain evidence="2">HMD3159</strain>
    </source>
</reference>